<dbReference type="GO" id="GO:0097588">
    <property type="term" value="P:archaeal or bacterial-type flagellum-dependent cell motility"/>
    <property type="evidence" value="ECO:0007669"/>
    <property type="project" value="UniProtKB-KW"/>
</dbReference>
<evidence type="ECO:0000256" key="10">
    <source>
        <dbReference type="PIRNR" id="PIRNR002884"/>
    </source>
</evidence>
<keyword evidence="15" id="KW-1185">Reference proteome</keyword>
<proteinExistence type="inferred from homology"/>
<dbReference type="PANTHER" id="PTHR43693:SF1">
    <property type="entry name" value="PROTEIN PHOSPHATASE CHEZ"/>
    <property type="match status" value="1"/>
</dbReference>
<comment type="function">
    <text evidence="10">Plays an important role in bacterial chemotaxis signal transduction pathway by accelerating the dephosphorylation of phosphorylated CheY (CheY-P).</text>
</comment>
<comment type="similarity">
    <text evidence="2 10">Belongs to the CheZ family.</text>
</comment>
<evidence type="ECO:0000256" key="1">
    <source>
        <dbReference type="ARBA" id="ARBA00004496"/>
    </source>
</evidence>
<dbReference type="PANTHER" id="PTHR43693">
    <property type="entry name" value="PROTEIN PHOSPHATASE CHEZ"/>
    <property type="match status" value="1"/>
</dbReference>
<keyword evidence="12" id="KW-0175">Coiled coil</keyword>
<dbReference type="GO" id="GO:0004721">
    <property type="term" value="F:phosphoprotein phosphatase activity"/>
    <property type="evidence" value="ECO:0007669"/>
    <property type="project" value="UniProtKB-KW"/>
</dbReference>
<dbReference type="GO" id="GO:0050920">
    <property type="term" value="P:regulation of chemotaxis"/>
    <property type="evidence" value="ECO:0007669"/>
    <property type="project" value="InterPro"/>
</dbReference>
<feature type="coiled-coil region" evidence="12">
    <location>
        <begin position="88"/>
        <end position="118"/>
    </location>
</feature>
<dbReference type="Proteomes" id="UP000304864">
    <property type="component" value="Chromosome"/>
</dbReference>
<dbReference type="Pfam" id="PF04344">
    <property type="entry name" value="CheZ"/>
    <property type="match status" value="2"/>
</dbReference>
<keyword evidence="7 10" id="KW-0378">Hydrolase</keyword>
<dbReference type="Gene3D" id="1.10.287.500">
    <property type="entry name" value="Helix hairpin bin"/>
    <property type="match status" value="1"/>
</dbReference>
<evidence type="ECO:0000313" key="15">
    <source>
        <dbReference type="Proteomes" id="UP000304864"/>
    </source>
</evidence>
<protein>
    <recommendedName>
        <fullName evidence="3 10">Protein phosphatase CheZ</fullName>
        <ecNumber evidence="10">3.1.3.-</ecNumber>
    </recommendedName>
    <alternativeName>
        <fullName evidence="9 10">Chemotaxis protein CheZ</fullName>
    </alternativeName>
</protein>
<dbReference type="InterPro" id="IPR050992">
    <property type="entry name" value="CheZ_family_phosphatases"/>
</dbReference>
<sequence>MTVATDIPVEKVQALLEALQSNQAVEAGQLLDELTQIRESEIYHQVSQLTHDLHETLDHLEDDQLLMQTKHDIPDAAERLQYVISTTEEASAKTLDKAEEAIQSLEKLEAILASERVNQEEQTDCVALLHQQLTEIMLAQSFQDLTGQVLNRVILVISSLEQSLIELIEKSGRDYHAIPDRVADADGQKADEMKGVGPNVTQKSKQDIVSSQEDIDDLLSDLGI</sequence>
<feature type="site" description="Enhances dephosphorylation of CheY-P" evidence="11">
    <location>
        <position position="148"/>
    </location>
</feature>
<evidence type="ECO:0000256" key="7">
    <source>
        <dbReference type="ARBA" id="ARBA00022801"/>
    </source>
</evidence>
<keyword evidence="4 10" id="KW-0963">Cytoplasm</keyword>
<keyword evidence="8 10" id="KW-0904">Protein phosphatase</keyword>
<evidence type="ECO:0000256" key="8">
    <source>
        <dbReference type="ARBA" id="ARBA00022912"/>
    </source>
</evidence>
<gene>
    <name evidence="14" type="ORF">FE785_07215</name>
</gene>
<dbReference type="GO" id="GO:0005737">
    <property type="term" value="C:cytoplasm"/>
    <property type="evidence" value="ECO:0007669"/>
    <property type="project" value="UniProtKB-SubCell"/>
</dbReference>
<dbReference type="AlphaFoldDB" id="A0A4P9K5W6"/>
<keyword evidence="5 10" id="KW-0145">Chemotaxis</keyword>
<dbReference type="SUPFAM" id="SSF75708">
    <property type="entry name" value="Chemotaxis phosphatase CheZ"/>
    <property type="match status" value="1"/>
</dbReference>
<dbReference type="EMBL" id="CP040602">
    <property type="protein sequence ID" value="QCU90434.1"/>
    <property type="molecule type" value="Genomic_DNA"/>
</dbReference>
<evidence type="ECO:0000256" key="2">
    <source>
        <dbReference type="ARBA" id="ARBA00005908"/>
    </source>
</evidence>
<feature type="region of interest" description="Disordered" evidence="13">
    <location>
        <begin position="188"/>
        <end position="211"/>
    </location>
</feature>
<comment type="subunit">
    <text evidence="10">Homodimer.</text>
</comment>
<feature type="compositionally biased region" description="Polar residues" evidence="13">
    <location>
        <begin position="199"/>
        <end position="211"/>
    </location>
</feature>
<evidence type="ECO:0000256" key="3">
    <source>
        <dbReference type="ARBA" id="ARBA00018484"/>
    </source>
</evidence>
<evidence type="ECO:0000256" key="9">
    <source>
        <dbReference type="ARBA" id="ARBA00029599"/>
    </source>
</evidence>
<evidence type="ECO:0000256" key="11">
    <source>
        <dbReference type="PIRSR" id="PIRSR002884-1"/>
    </source>
</evidence>
<dbReference type="PIRSF" id="PIRSF002884">
    <property type="entry name" value="CheZ"/>
    <property type="match status" value="1"/>
</dbReference>
<dbReference type="GO" id="GO:0006935">
    <property type="term" value="P:chemotaxis"/>
    <property type="evidence" value="ECO:0007669"/>
    <property type="project" value="UniProtKB-KW"/>
</dbReference>
<accession>A0A4P9K5W6</accession>
<organism evidence="14 15">
    <name type="scientific">Thiomicrorhabdus sediminis</name>
    <dbReference type="NCBI Taxonomy" id="2580412"/>
    <lineage>
        <taxon>Bacteria</taxon>
        <taxon>Pseudomonadati</taxon>
        <taxon>Pseudomonadota</taxon>
        <taxon>Gammaproteobacteria</taxon>
        <taxon>Thiotrichales</taxon>
        <taxon>Piscirickettsiaceae</taxon>
        <taxon>Thiomicrorhabdus</taxon>
    </lineage>
</organism>
<dbReference type="OrthoDB" id="9773007at2"/>
<reference evidence="14 15" key="1">
    <citation type="submission" date="2019-05" db="EMBL/GenBank/DDBJ databases">
        <title>Thiomicrorhabdus sediminis sp. nov, a novel sulfur-oxidizing bacterium isolated from coastal sediment.</title>
        <authorList>
            <person name="Liu X."/>
        </authorList>
    </citation>
    <scope>NUCLEOTIDE SEQUENCE [LARGE SCALE GENOMIC DNA]</scope>
    <source>
        <strain evidence="14 15">G1</strain>
    </source>
</reference>
<evidence type="ECO:0000256" key="4">
    <source>
        <dbReference type="ARBA" id="ARBA00022490"/>
    </source>
</evidence>
<dbReference type="InterPro" id="IPR007439">
    <property type="entry name" value="Chemotax_Pase_CheZ"/>
</dbReference>
<dbReference type="EC" id="3.1.3.-" evidence="10"/>
<evidence type="ECO:0000256" key="6">
    <source>
        <dbReference type="ARBA" id="ARBA00022779"/>
    </source>
</evidence>
<evidence type="ECO:0000313" key="14">
    <source>
        <dbReference type="EMBL" id="QCU90434.1"/>
    </source>
</evidence>
<name>A0A4P9K5W6_9GAMM</name>
<evidence type="ECO:0000256" key="5">
    <source>
        <dbReference type="ARBA" id="ARBA00022500"/>
    </source>
</evidence>
<dbReference type="KEGG" id="thig:FE785_07215"/>
<comment type="subcellular location">
    <subcellularLocation>
        <location evidence="1 10">Cytoplasm</location>
    </subcellularLocation>
</comment>
<evidence type="ECO:0000256" key="12">
    <source>
        <dbReference type="SAM" id="Coils"/>
    </source>
</evidence>
<dbReference type="RefSeq" id="WP_138565109.1">
    <property type="nucleotide sequence ID" value="NZ_CP040602.1"/>
</dbReference>
<evidence type="ECO:0000256" key="13">
    <source>
        <dbReference type="SAM" id="MobiDB-lite"/>
    </source>
</evidence>
<keyword evidence="6 10" id="KW-0283">Flagellar rotation</keyword>
<dbReference type="GO" id="GO:0009288">
    <property type="term" value="C:bacterial-type flagellum"/>
    <property type="evidence" value="ECO:0007669"/>
    <property type="project" value="InterPro"/>
</dbReference>